<dbReference type="PATRIC" id="fig|29557.3.peg.649"/>
<accession>A0A168R623</accession>
<dbReference type="GO" id="GO:0016740">
    <property type="term" value="F:transferase activity"/>
    <property type="evidence" value="ECO:0007669"/>
    <property type="project" value="UniProtKB-KW"/>
</dbReference>
<dbReference type="RefSeq" id="WP_063626382.1">
    <property type="nucleotide sequence ID" value="NZ_LVLH01000055.1"/>
</dbReference>
<dbReference type="Proteomes" id="UP000076983">
    <property type="component" value="Unassembled WGS sequence"/>
</dbReference>
<dbReference type="InterPro" id="IPR003837">
    <property type="entry name" value="GatC"/>
</dbReference>
<protein>
    <submittedName>
        <fullName evidence="1">Aspartyl-tRNA(Asn) amidotransferase subunit, Glutamyl-tRNA(Gln) amidotransferasesubunit C</fullName>
    </submittedName>
</protein>
<dbReference type="AlphaFoldDB" id="A0A168R623"/>
<dbReference type="GO" id="GO:0006450">
    <property type="term" value="P:regulation of translational fidelity"/>
    <property type="evidence" value="ECO:0007669"/>
    <property type="project" value="InterPro"/>
</dbReference>
<organism evidence="1 2">
    <name type="scientific">Mycoplasmopsis gallinarum</name>
    <dbReference type="NCBI Taxonomy" id="29557"/>
    <lineage>
        <taxon>Bacteria</taxon>
        <taxon>Bacillati</taxon>
        <taxon>Mycoplasmatota</taxon>
        <taxon>Mycoplasmoidales</taxon>
        <taxon>Metamycoplasmataceae</taxon>
        <taxon>Mycoplasmopsis</taxon>
    </lineage>
</organism>
<dbReference type="SUPFAM" id="SSF141000">
    <property type="entry name" value="Glu-tRNAGln amidotransferase C subunit"/>
    <property type="match status" value="1"/>
</dbReference>
<proteinExistence type="predicted"/>
<dbReference type="Pfam" id="PF02686">
    <property type="entry name" value="GatC"/>
    <property type="match status" value="1"/>
</dbReference>
<keyword evidence="1" id="KW-0808">Transferase</keyword>
<dbReference type="STRING" id="29557.MGALLINA_06340"/>
<gene>
    <name evidence="1" type="ORF">MGALLINA_06340</name>
</gene>
<name>A0A168R623_9BACT</name>
<sequence length="99" mass="11890">MEKITKEDIKNIVKSIYLEPKTEVIEKLWQEWQNLQTEMKWLDELALDDLEPMTHINEEYLIDFLREDVVDYSFAISKEEALKNAKEKNDDFVLIKKVV</sequence>
<evidence type="ECO:0000313" key="2">
    <source>
        <dbReference type="Proteomes" id="UP000076983"/>
    </source>
</evidence>
<dbReference type="OrthoDB" id="401051at2"/>
<reference evidence="1 2" key="1">
    <citation type="submission" date="2016-03" db="EMBL/GenBank/DDBJ databases">
        <title>Genome sequence of Mycoplasma gallinarum strain Mgn_IPT.</title>
        <authorList>
            <person name="Yacoub E."/>
            <person name="Sirand-Pugnet P."/>
            <person name="Barre A."/>
            <person name="Maurier F."/>
            <person name="Blanchard A."/>
            <person name="Ben Abdelmoumen B.M."/>
        </authorList>
    </citation>
    <scope>NUCLEOTIDE SEQUENCE [LARGE SCALE GENOMIC DNA]</scope>
    <source>
        <strain evidence="1 2">Mgn_IPT</strain>
    </source>
</reference>
<keyword evidence="2" id="KW-1185">Reference proteome</keyword>
<dbReference type="EMBL" id="LVLH01000055">
    <property type="protein sequence ID" value="OAB48631.1"/>
    <property type="molecule type" value="Genomic_DNA"/>
</dbReference>
<dbReference type="InterPro" id="IPR036113">
    <property type="entry name" value="Asp/Glu-ADT_sf_sub_c"/>
</dbReference>
<comment type="caution">
    <text evidence="1">The sequence shown here is derived from an EMBL/GenBank/DDBJ whole genome shotgun (WGS) entry which is preliminary data.</text>
</comment>
<evidence type="ECO:0000313" key="1">
    <source>
        <dbReference type="EMBL" id="OAB48631.1"/>
    </source>
</evidence>